<accession>A0A7W8EDW3</accession>
<gene>
    <name evidence="1" type="ORF">HNR40_001162</name>
</gene>
<comment type="caution">
    <text evidence="1">The sequence shown here is derived from an EMBL/GenBank/DDBJ whole genome shotgun (WGS) entry which is preliminary data.</text>
</comment>
<dbReference type="EMBL" id="JACHIN010000001">
    <property type="protein sequence ID" value="MBB5075716.1"/>
    <property type="molecule type" value="Genomic_DNA"/>
</dbReference>
<dbReference type="Proteomes" id="UP000568380">
    <property type="component" value="Unassembled WGS sequence"/>
</dbReference>
<evidence type="ECO:0000313" key="1">
    <source>
        <dbReference type="EMBL" id="MBB5075716.1"/>
    </source>
</evidence>
<keyword evidence="2" id="KW-1185">Reference proteome</keyword>
<name>A0A7W8EDW3_9ACTN</name>
<protein>
    <submittedName>
        <fullName evidence="1">DTW domain-containing protein YfiP</fullName>
    </submittedName>
</protein>
<dbReference type="AlphaFoldDB" id="A0A7W8EDW3"/>
<proteinExistence type="predicted"/>
<evidence type="ECO:0000313" key="2">
    <source>
        <dbReference type="Proteomes" id="UP000568380"/>
    </source>
</evidence>
<sequence>MVLEQGAILNPTEVARAKNTGVMVADTLQMLKTRSTAGKSLLDIDQ</sequence>
<organism evidence="1 2">
    <name type="scientific">Nonomuraea endophytica</name>
    <dbReference type="NCBI Taxonomy" id="714136"/>
    <lineage>
        <taxon>Bacteria</taxon>
        <taxon>Bacillati</taxon>
        <taxon>Actinomycetota</taxon>
        <taxon>Actinomycetes</taxon>
        <taxon>Streptosporangiales</taxon>
        <taxon>Streptosporangiaceae</taxon>
        <taxon>Nonomuraea</taxon>
    </lineage>
</organism>
<reference evidence="1 2" key="1">
    <citation type="submission" date="2020-08" db="EMBL/GenBank/DDBJ databases">
        <title>Genomic Encyclopedia of Type Strains, Phase IV (KMG-IV): sequencing the most valuable type-strain genomes for metagenomic binning, comparative biology and taxonomic classification.</title>
        <authorList>
            <person name="Goeker M."/>
        </authorList>
    </citation>
    <scope>NUCLEOTIDE SEQUENCE [LARGE SCALE GENOMIC DNA]</scope>
    <source>
        <strain evidence="1 2">DSM 45385</strain>
    </source>
</reference>